<keyword evidence="2" id="KW-1133">Transmembrane helix</keyword>
<keyword evidence="5" id="KW-1185">Reference proteome</keyword>
<feature type="transmembrane region" description="Helical" evidence="2">
    <location>
        <begin position="224"/>
        <end position="245"/>
    </location>
</feature>
<accession>A0A8K0R592</accession>
<dbReference type="OrthoDB" id="3779814at2759"/>
<dbReference type="Proteomes" id="UP000813461">
    <property type="component" value="Unassembled WGS sequence"/>
</dbReference>
<reference evidence="4" key="1">
    <citation type="journal article" date="2021" name="Nat. Commun.">
        <title>Genetic determinants of endophytism in the Arabidopsis root mycobiome.</title>
        <authorList>
            <person name="Mesny F."/>
            <person name="Miyauchi S."/>
            <person name="Thiergart T."/>
            <person name="Pickel B."/>
            <person name="Atanasova L."/>
            <person name="Karlsson M."/>
            <person name="Huettel B."/>
            <person name="Barry K.W."/>
            <person name="Haridas S."/>
            <person name="Chen C."/>
            <person name="Bauer D."/>
            <person name="Andreopoulos W."/>
            <person name="Pangilinan J."/>
            <person name="LaButti K."/>
            <person name="Riley R."/>
            <person name="Lipzen A."/>
            <person name="Clum A."/>
            <person name="Drula E."/>
            <person name="Henrissat B."/>
            <person name="Kohler A."/>
            <person name="Grigoriev I.V."/>
            <person name="Martin F.M."/>
            <person name="Hacquard S."/>
        </authorList>
    </citation>
    <scope>NUCLEOTIDE SEQUENCE</scope>
    <source>
        <strain evidence="4">MPI-SDFR-AT-0120</strain>
    </source>
</reference>
<evidence type="ECO:0000313" key="5">
    <source>
        <dbReference type="Proteomes" id="UP000813461"/>
    </source>
</evidence>
<dbReference type="NCBIfam" id="TIGR01167">
    <property type="entry name" value="LPXTG_anchor"/>
    <property type="match status" value="1"/>
</dbReference>
<feature type="compositionally biased region" description="Low complexity" evidence="1">
    <location>
        <begin position="199"/>
        <end position="218"/>
    </location>
</feature>
<comment type="caution">
    <text evidence="4">The sequence shown here is derived from an EMBL/GenBank/DDBJ whole genome shotgun (WGS) entry which is preliminary data.</text>
</comment>
<feature type="signal peptide" evidence="3">
    <location>
        <begin position="1"/>
        <end position="23"/>
    </location>
</feature>
<keyword evidence="2" id="KW-0812">Transmembrane</keyword>
<gene>
    <name evidence="4" type="ORF">FB567DRAFT_593754</name>
</gene>
<feature type="compositionally biased region" description="Polar residues" evidence="1">
    <location>
        <begin position="163"/>
        <end position="190"/>
    </location>
</feature>
<name>A0A8K0R592_9PLEO</name>
<dbReference type="EMBL" id="JAGMVJ010000012">
    <property type="protein sequence ID" value="KAH7084283.1"/>
    <property type="molecule type" value="Genomic_DNA"/>
</dbReference>
<keyword evidence="2" id="KW-0472">Membrane</keyword>
<feature type="chain" id="PRO_5035468663" description="Mid2 domain-containing protein" evidence="3">
    <location>
        <begin position="24"/>
        <end position="335"/>
    </location>
</feature>
<dbReference type="AlphaFoldDB" id="A0A8K0R592"/>
<proteinExistence type="predicted"/>
<evidence type="ECO:0000313" key="4">
    <source>
        <dbReference type="EMBL" id="KAH7084283.1"/>
    </source>
</evidence>
<evidence type="ECO:0000256" key="2">
    <source>
        <dbReference type="SAM" id="Phobius"/>
    </source>
</evidence>
<organism evidence="4 5">
    <name type="scientific">Paraphoma chrysanthemicola</name>
    <dbReference type="NCBI Taxonomy" id="798071"/>
    <lineage>
        <taxon>Eukaryota</taxon>
        <taxon>Fungi</taxon>
        <taxon>Dikarya</taxon>
        <taxon>Ascomycota</taxon>
        <taxon>Pezizomycotina</taxon>
        <taxon>Dothideomycetes</taxon>
        <taxon>Pleosporomycetidae</taxon>
        <taxon>Pleosporales</taxon>
        <taxon>Pleosporineae</taxon>
        <taxon>Phaeosphaeriaceae</taxon>
        <taxon>Paraphoma</taxon>
    </lineage>
</organism>
<protein>
    <recommendedName>
        <fullName evidence="6">Mid2 domain-containing protein</fullName>
    </recommendedName>
</protein>
<keyword evidence="3" id="KW-0732">Signal</keyword>
<evidence type="ECO:0000256" key="1">
    <source>
        <dbReference type="SAM" id="MobiDB-lite"/>
    </source>
</evidence>
<evidence type="ECO:0008006" key="6">
    <source>
        <dbReference type="Google" id="ProtNLM"/>
    </source>
</evidence>
<dbReference type="PANTHER" id="PTHR36721:SF15">
    <property type="entry name" value="EN_SPM-LIKE TRANSPOSON PROTEIN"/>
    <property type="match status" value="1"/>
</dbReference>
<dbReference type="PANTHER" id="PTHR36721">
    <property type="entry name" value="PROLINE-RICH FAMILY PROTEIN"/>
    <property type="match status" value="1"/>
</dbReference>
<sequence length="335" mass="35106">MLPRGIPGAVTVVLLLTASDVAAQSSSVSFIYPPKPTPTTSRLIVDVVDTIAVQWRSNFQDASLWVYCDESTPGKVAWKKWYNLVVEPTGNATYSPSRDSDMNKSWDKPFNCHIDLNWENAAGQGINGPGINITSAAGKVATTYSLQATTTSLSSLGAATPTPSSNVSPDATPNASQLPSAASPISTTPNPTAPADIANNSNTSNSSTTTSSKKSSSLSTGAKAGIAIGAILGVLALLALGLFLYRRRRNVTANQQGSFGEDKYAKPQGVAVMASDSTLDTRHDRDVGQAPPYQQAMRHEAPGKTTYAMELLSPVETHELPGGVVGGGRQGQVEK</sequence>
<feature type="region of interest" description="Disordered" evidence="1">
    <location>
        <begin position="155"/>
        <end position="218"/>
    </location>
</feature>
<evidence type="ECO:0000256" key="3">
    <source>
        <dbReference type="SAM" id="SignalP"/>
    </source>
</evidence>